<sequence>MTSFKVLFAFLAMFLFSIQTAVALPGNTESIPSAAAAVKNYNTAAQKSPAPAEGEPFQRGKYCYGTCNKQKKCNCQEGKATYTCSCVHPDAKCSCWVV</sequence>
<evidence type="ECO:0000256" key="1">
    <source>
        <dbReference type="SAM" id="SignalP"/>
    </source>
</evidence>
<dbReference type="EMBL" id="JNOM01000214">
    <property type="protein sequence ID" value="KNG84328.1"/>
    <property type="molecule type" value="Genomic_DNA"/>
</dbReference>
<protein>
    <submittedName>
        <fullName evidence="2">Uncharacterized protein</fullName>
    </submittedName>
</protein>
<dbReference type="Proteomes" id="UP000037505">
    <property type="component" value="Unassembled WGS sequence"/>
</dbReference>
<dbReference type="OrthoDB" id="4453297at2759"/>
<dbReference type="AlphaFoldDB" id="A0A0L1IYT5"/>
<evidence type="ECO:0000313" key="3">
    <source>
        <dbReference type="Proteomes" id="UP000037505"/>
    </source>
</evidence>
<proteinExistence type="predicted"/>
<comment type="caution">
    <text evidence="2">The sequence shown here is derived from an EMBL/GenBank/DDBJ whole genome shotgun (WGS) entry which is preliminary data.</text>
</comment>
<organism evidence="2 3">
    <name type="scientific">Aspergillus nomiae NRRL (strain ATCC 15546 / NRRL 13137 / CBS 260.88 / M93)</name>
    <dbReference type="NCBI Taxonomy" id="1509407"/>
    <lineage>
        <taxon>Eukaryota</taxon>
        <taxon>Fungi</taxon>
        <taxon>Dikarya</taxon>
        <taxon>Ascomycota</taxon>
        <taxon>Pezizomycotina</taxon>
        <taxon>Eurotiomycetes</taxon>
        <taxon>Eurotiomycetidae</taxon>
        <taxon>Eurotiales</taxon>
        <taxon>Aspergillaceae</taxon>
        <taxon>Aspergillus</taxon>
        <taxon>Aspergillus subgen. Circumdati</taxon>
    </lineage>
</organism>
<keyword evidence="3" id="KW-1185">Reference proteome</keyword>
<name>A0A0L1IYT5_ASPN3</name>
<feature type="signal peptide" evidence="1">
    <location>
        <begin position="1"/>
        <end position="23"/>
    </location>
</feature>
<feature type="chain" id="PRO_5005553000" evidence="1">
    <location>
        <begin position="24"/>
        <end position="98"/>
    </location>
</feature>
<reference evidence="2 3" key="1">
    <citation type="submission" date="2014-06" db="EMBL/GenBank/DDBJ databases">
        <title>The Genome of the Aflatoxigenic Filamentous Fungus Aspergillus nomius.</title>
        <authorList>
            <person name="Moore M.G."/>
            <person name="Shannon B.M."/>
            <person name="Brian M.M."/>
        </authorList>
    </citation>
    <scope>NUCLEOTIDE SEQUENCE [LARGE SCALE GENOMIC DNA]</scope>
    <source>
        <strain evidence="2 3">NRRL 13137</strain>
    </source>
</reference>
<gene>
    <name evidence="2" type="ORF">ANOM_008333</name>
</gene>
<keyword evidence="1" id="KW-0732">Signal</keyword>
<evidence type="ECO:0000313" key="2">
    <source>
        <dbReference type="EMBL" id="KNG84328.1"/>
    </source>
</evidence>
<dbReference type="GeneID" id="26810137"/>
<accession>A0A0L1IYT5</accession>
<dbReference type="RefSeq" id="XP_015405251.1">
    <property type="nucleotide sequence ID" value="XM_015553589.1"/>
</dbReference>